<name>A0A540NED3_MALBA</name>
<proteinExistence type="predicted"/>
<feature type="compositionally biased region" description="Low complexity" evidence="1">
    <location>
        <begin position="10"/>
        <end position="28"/>
    </location>
</feature>
<accession>A0A540NED3</accession>
<comment type="caution">
    <text evidence="2">The sequence shown here is derived from an EMBL/GenBank/DDBJ whole genome shotgun (WGS) entry which is preliminary data.</text>
</comment>
<protein>
    <submittedName>
        <fullName evidence="2">Uncharacterized protein</fullName>
    </submittedName>
</protein>
<reference evidence="2 3" key="1">
    <citation type="journal article" date="2019" name="G3 (Bethesda)">
        <title>Sequencing of a Wild Apple (Malus baccata) Genome Unravels the Differences Between Cultivated and Wild Apple Species Regarding Disease Resistance and Cold Tolerance.</title>
        <authorList>
            <person name="Chen X."/>
        </authorList>
    </citation>
    <scope>NUCLEOTIDE SEQUENCE [LARGE SCALE GENOMIC DNA]</scope>
    <source>
        <strain evidence="3">cv. Shandingzi</strain>
        <tissue evidence="2">Leaves</tissue>
    </source>
</reference>
<dbReference type="AlphaFoldDB" id="A0A540NED3"/>
<organism evidence="2 3">
    <name type="scientific">Malus baccata</name>
    <name type="common">Siberian crab apple</name>
    <name type="synonym">Pyrus baccata</name>
    <dbReference type="NCBI Taxonomy" id="106549"/>
    <lineage>
        <taxon>Eukaryota</taxon>
        <taxon>Viridiplantae</taxon>
        <taxon>Streptophyta</taxon>
        <taxon>Embryophyta</taxon>
        <taxon>Tracheophyta</taxon>
        <taxon>Spermatophyta</taxon>
        <taxon>Magnoliopsida</taxon>
        <taxon>eudicotyledons</taxon>
        <taxon>Gunneridae</taxon>
        <taxon>Pentapetalae</taxon>
        <taxon>rosids</taxon>
        <taxon>fabids</taxon>
        <taxon>Rosales</taxon>
        <taxon>Rosaceae</taxon>
        <taxon>Amygdaloideae</taxon>
        <taxon>Maleae</taxon>
        <taxon>Malus</taxon>
    </lineage>
</organism>
<feature type="region of interest" description="Disordered" evidence="1">
    <location>
        <begin position="1"/>
        <end position="53"/>
    </location>
</feature>
<evidence type="ECO:0000256" key="1">
    <source>
        <dbReference type="SAM" id="MobiDB-lite"/>
    </source>
</evidence>
<gene>
    <name evidence="2" type="ORF">C1H46_005029</name>
</gene>
<dbReference type="Proteomes" id="UP000315295">
    <property type="component" value="Unassembled WGS sequence"/>
</dbReference>
<keyword evidence="3" id="KW-1185">Reference proteome</keyword>
<sequence length="159" mass="17974">MGTTGVSPVMPFSPTMSPASTSSTSSMTHPLLSARRTHRRPQSYEEAEQSRSSTLCSCNDQHSSLASDIGSVIRNHCPHMWESRIVVPHEVKEAILHELSHHYELTNLNANQNHYINELCAGMFTQWKSDLQKHYEKYDGLKVVLAVGCPKRLVDRRDE</sequence>
<evidence type="ECO:0000313" key="2">
    <source>
        <dbReference type="EMBL" id="TQE09392.1"/>
    </source>
</evidence>
<dbReference type="EMBL" id="VIEB01000058">
    <property type="protein sequence ID" value="TQE09392.1"/>
    <property type="molecule type" value="Genomic_DNA"/>
</dbReference>
<evidence type="ECO:0000313" key="3">
    <source>
        <dbReference type="Proteomes" id="UP000315295"/>
    </source>
</evidence>